<evidence type="ECO:0000256" key="1">
    <source>
        <dbReference type="SAM" id="Phobius"/>
    </source>
</evidence>
<keyword evidence="3" id="KW-1185">Reference proteome</keyword>
<accession>A0A4R9BVD4</accession>
<organism evidence="2 3">
    <name type="scientific">Cryobacterium serini</name>
    <dbReference type="NCBI Taxonomy" id="1259201"/>
    <lineage>
        <taxon>Bacteria</taxon>
        <taxon>Bacillati</taxon>
        <taxon>Actinomycetota</taxon>
        <taxon>Actinomycetes</taxon>
        <taxon>Micrococcales</taxon>
        <taxon>Microbacteriaceae</taxon>
        <taxon>Cryobacterium</taxon>
    </lineage>
</organism>
<reference evidence="2 3" key="1">
    <citation type="submission" date="2019-03" db="EMBL/GenBank/DDBJ databases">
        <title>Genomics of glacier-inhabiting Cryobacterium strains.</title>
        <authorList>
            <person name="Liu Q."/>
            <person name="Xin Y.-H."/>
        </authorList>
    </citation>
    <scope>NUCLEOTIDE SEQUENCE [LARGE SCALE GENOMIC DNA]</scope>
    <source>
        <strain evidence="2 3">Sr54</strain>
    </source>
</reference>
<keyword evidence="1" id="KW-0812">Transmembrane</keyword>
<keyword evidence="1" id="KW-1133">Transmembrane helix</keyword>
<comment type="caution">
    <text evidence="2">The sequence shown here is derived from an EMBL/GenBank/DDBJ whole genome shotgun (WGS) entry which is preliminary data.</text>
</comment>
<sequence length="135" mass="14175">MRTMRPGFIYGIIVVLVALGLLISALIGDQAGGESLVAWLAIPVVAAAGTSAYLLRRARERQSGAGARDGIEVSLARTAQAGVFFDAVLGGVAVSVVLLIVDVTLSASVALMLFSIALVCDFWIRYLILRIRNGS</sequence>
<evidence type="ECO:0000313" key="2">
    <source>
        <dbReference type="EMBL" id="TFD90514.1"/>
    </source>
</evidence>
<feature type="transmembrane region" description="Helical" evidence="1">
    <location>
        <begin position="83"/>
        <end position="101"/>
    </location>
</feature>
<dbReference type="EMBL" id="SOHN01000007">
    <property type="protein sequence ID" value="TFD90514.1"/>
    <property type="molecule type" value="Genomic_DNA"/>
</dbReference>
<proteinExistence type="predicted"/>
<feature type="transmembrane region" description="Helical" evidence="1">
    <location>
        <begin position="36"/>
        <end position="55"/>
    </location>
</feature>
<keyword evidence="1" id="KW-0472">Membrane</keyword>
<gene>
    <name evidence="2" type="ORF">E3T51_03305</name>
</gene>
<dbReference type="Proteomes" id="UP000297626">
    <property type="component" value="Unassembled WGS sequence"/>
</dbReference>
<feature type="transmembrane region" description="Helical" evidence="1">
    <location>
        <begin position="107"/>
        <end position="128"/>
    </location>
</feature>
<dbReference type="RefSeq" id="WP_134527463.1">
    <property type="nucleotide sequence ID" value="NZ_SOHN01000007.1"/>
</dbReference>
<dbReference type="AlphaFoldDB" id="A0A4R9BVD4"/>
<name>A0A4R9BVD4_9MICO</name>
<feature type="transmembrane region" description="Helical" evidence="1">
    <location>
        <begin position="7"/>
        <end position="30"/>
    </location>
</feature>
<evidence type="ECO:0000313" key="3">
    <source>
        <dbReference type="Proteomes" id="UP000297626"/>
    </source>
</evidence>
<protein>
    <submittedName>
        <fullName evidence="2">Uncharacterized protein</fullName>
    </submittedName>
</protein>